<reference evidence="1 2" key="1">
    <citation type="submission" date="2023-03" db="EMBL/GenBank/DDBJ databases">
        <title>High recombination rates correlate with genetic variation in Cardiocondyla obscurior ants.</title>
        <authorList>
            <person name="Errbii M."/>
        </authorList>
    </citation>
    <scope>NUCLEOTIDE SEQUENCE [LARGE SCALE GENOMIC DNA]</scope>
    <source>
        <strain evidence="1">Alpha-2009</strain>
        <tissue evidence="1">Whole body</tissue>
    </source>
</reference>
<dbReference type="EMBL" id="JADYXP020000018">
    <property type="protein sequence ID" value="KAL0105637.1"/>
    <property type="molecule type" value="Genomic_DNA"/>
</dbReference>
<sequence length="86" mass="10080">MTSSDDKSVNASCREFLAFDELFSLTYWCLLLFNMYQLKIPQMHTSNSNILFDEIFFNDIGAISLEKFVSVERQLDLFVSSMRFTK</sequence>
<dbReference type="AlphaFoldDB" id="A0AAW2EUS9"/>
<organism evidence="1 2">
    <name type="scientific">Cardiocondyla obscurior</name>
    <dbReference type="NCBI Taxonomy" id="286306"/>
    <lineage>
        <taxon>Eukaryota</taxon>
        <taxon>Metazoa</taxon>
        <taxon>Ecdysozoa</taxon>
        <taxon>Arthropoda</taxon>
        <taxon>Hexapoda</taxon>
        <taxon>Insecta</taxon>
        <taxon>Pterygota</taxon>
        <taxon>Neoptera</taxon>
        <taxon>Endopterygota</taxon>
        <taxon>Hymenoptera</taxon>
        <taxon>Apocrita</taxon>
        <taxon>Aculeata</taxon>
        <taxon>Formicoidea</taxon>
        <taxon>Formicidae</taxon>
        <taxon>Myrmicinae</taxon>
        <taxon>Cardiocondyla</taxon>
    </lineage>
</organism>
<proteinExistence type="predicted"/>
<evidence type="ECO:0000313" key="2">
    <source>
        <dbReference type="Proteomes" id="UP001430953"/>
    </source>
</evidence>
<name>A0AAW2EUS9_9HYME</name>
<dbReference type="Proteomes" id="UP001430953">
    <property type="component" value="Unassembled WGS sequence"/>
</dbReference>
<evidence type="ECO:0000313" key="1">
    <source>
        <dbReference type="EMBL" id="KAL0105637.1"/>
    </source>
</evidence>
<gene>
    <name evidence="1" type="ORF">PUN28_015851</name>
</gene>
<accession>A0AAW2EUS9</accession>
<comment type="caution">
    <text evidence="1">The sequence shown here is derived from an EMBL/GenBank/DDBJ whole genome shotgun (WGS) entry which is preliminary data.</text>
</comment>
<keyword evidence="2" id="KW-1185">Reference proteome</keyword>
<protein>
    <submittedName>
        <fullName evidence="1">Uncharacterized protein</fullName>
    </submittedName>
</protein>